<feature type="compositionally biased region" description="Basic and acidic residues" evidence="1">
    <location>
        <begin position="1"/>
        <end position="15"/>
    </location>
</feature>
<organism evidence="3">
    <name type="scientific">freshwater metagenome</name>
    <dbReference type="NCBI Taxonomy" id="449393"/>
    <lineage>
        <taxon>unclassified sequences</taxon>
        <taxon>metagenomes</taxon>
        <taxon>ecological metagenomes</taxon>
    </lineage>
</organism>
<proteinExistence type="predicted"/>
<feature type="transmembrane region" description="Helical" evidence="2">
    <location>
        <begin position="136"/>
        <end position="158"/>
    </location>
</feature>
<dbReference type="EMBL" id="CAEZVN010000003">
    <property type="protein sequence ID" value="CAB4624220.1"/>
    <property type="molecule type" value="Genomic_DNA"/>
</dbReference>
<evidence type="ECO:0000256" key="1">
    <source>
        <dbReference type="SAM" id="MobiDB-lite"/>
    </source>
</evidence>
<keyword evidence="2" id="KW-0472">Membrane</keyword>
<protein>
    <submittedName>
        <fullName evidence="3">Unannotated protein</fullName>
    </submittedName>
</protein>
<evidence type="ECO:0000256" key="2">
    <source>
        <dbReference type="SAM" id="Phobius"/>
    </source>
</evidence>
<sequence length="159" mass="17049">MTEFQSRRELREAERQGLVPKPEQVFDLPTGSIRLPEPSEMLTRKRIREMEREGLLDPLTGSVPVAGAAEAEETVEEQRAYDEVMAETEEPITSSISAVVAPAAPVANSVPAPVAATDIFHSMAVDPNARKPKIGIVIAVILVLLGGAGAAAYMLGIFK</sequence>
<accession>A0A6J6IIC9</accession>
<evidence type="ECO:0000313" key="3">
    <source>
        <dbReference type="EMBL" id="CAB4624220.1"/>
    </source>
</evidence>
<keyword evidence="2" id="KW-1133">Transmembrane helix</keyword>
<reference evidence="3" key="1">
    <citation type="submission" date="2020-05" db="EMBL/GenBank/DDBJ databases">
        <authorList>
            <person name="Chiriac C."/>
            <person name="Salcher M."/>
            <person name="Ghai R."/>
            <person name="Kavagutti S V."/>
        </authorList>
    </citation>
    <scope>NUCLEOTIDE SEQUENCE</scope>
</reference>
<gene>
    <name evidence="3" type="ORF">UFOPK2001_00089</name>
</gene>
<keyword evidence="2" id="KW-0812">Transmembrane</keyword>
<name>A0A6J6IIC9_9ZZZZ</name>
<dbReference type="AlphaFoldDB" id="A0A6J6IIC9"/>
<feature type="region of interest" description="Disordered" evidence="1">
    <location>
        <begin position="1"/>
        <end position="40"/>
    </location>
</feature>